<gene>
    <name evidence="2" type="ORF">JCM16418_2148</name>
</gene>
<dbReference type="OrthoDB" id="2853529at2"/>
<dbReference type="EMBL" id="BAVZ01000005">
    <property type="protein sequence ID" value="GAF08110.1"/>
    <property type="molecule type" value="Genomic_DNA"/>
</dbReference>
<dbReference type="AlphaFoldDB" id="W7YBB3"/>
<keyword evidence="3" id="KW-1185">Reference proteome</keyword>
<dbReference type="Gene3D" id="1.20.120.450">
    <property type="entry name" value="dinb family like domain"/>
    <property type="match status" value="1"/>
</dbReference>
<dbReference type="eggNOG" id="COG2318">
    <property type="taxonomic scope" value="Bacteria"/>
</dbReference>
<dbReference type="InterPro" id="IPR024775">
    <property type="entry name" value="DinB-like"/>
</dbReference>
<dbReference type="STRING" id="1236976.JCM16418_2148"/>
<dbReference type="SUPFAM" id="SSF109854">
    <property type="entry name" value="DinB/YfiT-like putative metalloenzymes"/>
    <property type="match status" value="1"/>
</dbReference>
<evidence type="ECO:0000313" key="3">
    <source>
        <dbReference type="Proteomes" id="UP000019364"/>
    </source>
</evidence>
<feature type="domain" description="DinB-like" evidence="1">
    <location>
        <begin position="12"/>
        <end position="145"/>
    </location>
</feature>
<name>W7YBB3_9BACL</name>
<dbReference type="Pfam" id="PF12867">
    <property type="entry name" value="DinB_2"/>
    <property type="match status" value="1"/>
</dbReference>
<organism evidence="2 3">
    <name type="scientific">Paenibacillus pini JCM 16418</name>
    <dbReference type="NCBI Taxonomy" id="1236976"/>
    <lineage>
        <taxon>Bacteria</taxon>
        <taxon>Bacillati</taxon>
        <taxon>Bacillota</taxon>
        <taxon>Bacilli</taxon>
        <taxon>Bacillales</taxon>
        <taxon>Paenibacillaceae</taxon>
        <taxon>Paenibacillus</taxon>
    </lineage>
</organism>
<sequence>MSELHIQDYVNTHGQLEQIIDGLSEDQLRWKAAPQSWSVQEVVSHLVDHSFVISFRIRDILANTSVQLPAFEQDAWVIGQHSNDGNVNDILEVFRSLLQYNSLLFRRLSVSDWNKSGVNSRGETVSVADIVRGFVKHVEGHLGQIERTKLAAISSEVQIQG</sequence>
<dbReference type="Proteomes" id="UP000019364">
    <property type="component" value="Unassembled WGS sequence"/>
</dbReference>
<protein>
    <recommendedName>
        <fullName evidence="1">DinB-like domain-containing protein</fullName>
    </recommendedName>
</protein>
<evidence type="ECO:0000313" key="2">
    <source>
        <dbReference type="EMBL" id="GAF08110.1"/>
    </source>
</evidence>
<dbReference type="InterPro" id="IPR034660">
    <property type="entry name" value="DinB/YfiT-like"/>
</dbReference>
<dbReference type="RefSeq" id="WP_036648192.1">
    <property type="nucleotide sequence ID" value="NZ_BAVZ01000005.1"/>
</dbReference>
<proteinExistence type="predicted"/>
<reference evidence="2 3" key="1">
    <citation type="journal article" date="2014" name="Genome Announc.">
        <title>Draft Genome Sequence of Paenibacillus pini JCM 16418T, Isolated from the Rhizosphere of Pine Tree.</title>
        <authorList>
            <person name="Yuki M."/>
            <person name="Oshima K."/>
            <person name="Suda W."/>
            <person name="Oshida Y."/>
            <person name="Kitamura K."/>
            <person name="Iida Y."/>
            <person name="Hattori M."/>
            <person name="Ohkuma M."/>
        </authorList>
    </citation>
    <scope>NUCLEOTIDE SEQUENCE [LARGE SCALE GENOMIC DNA]</scope>
    <source>
        <strain evidence="2 3">JCM 16418</strain>
    </source>
</reference>
<evidence type="ECO:0000259" key="1">
    <source>
        <dbReference type="Pfam" id="PF12867"/>
    </source>
</evidence>
<comment type="caution">
    <text evidence="2">The sequence shown here is derived from an EMBL/GenBank/DDBJ whole genome shotgun (WGS) entry which is preliminary data.</text>
</comment>
<accession>W7YBB3</accession>